<protein>
    <recommendedName>
        <fullName evidence="3">Replication origin-binding protein domain-containing protein</fullName>
    </recommendedName>
</protein>
<name>A0AAN0RI41_9RHOB</name>
<keyword evidence="2" id="KW-1185">Reference proteome</keyword>
<dbReference type="AlphaFoldDB" id="A0AAN0RI41"/>
<dbReference type="InterPro" id="IPR027417">
    <property type="entry name" value="P-loop_NTPase"/>
</dbReference>
<evidence type="ECO:0000313" key="1">
    <source>
        <dbReference type="EMBL" id="AII86640.1"/>
    </source>
</evidence>
<dbReference type="Proteomes" id="UP000028680">
    <property type="component" value="Chromosome"/>
</dbReference>
<organism evidence="1 2">
    <name type="scientific">Planktomarina temperata RCA23</name>
    <dbReference type="NCBI Taxonomy" id="666509"/>
    <lineage>
        <taxon>Bacteria</taxon>
        <taxon>Pseudomonadati</taxon>
        <taxon>Pseudomonadota</taxon>
        <taxon>Alphaproteobacteria</taxon>
        <taxon>Rhodobacterales</taxon>
        <taxon>Paracoccaceae</taxon>
        <taxon>Planktomarina</taxon>
    </lineage>
</organism>
<sequence>MFRFSNQVWRGMQMGEVVTLLTSASGHSLVKSFTGQELSPQPFSTGKLFNVSEEPVSDLQSLSALLQRLENDPKHTVIRGSLTDGKNSPVPRKMEYFTAIPRQWCMIDIDSLAWDGDVSDQQEMVSYAIQQLPVEFQAADCWYHFSSSMGIKAGINVHLWFWLERTCSDNELKAWLSGGPVDMRMFNPIQIHLTANPLFSDGAVDPYPNRSGLFKAGTGISTVTVPSDLAFRSAVASRSSKQRTSGKSGLLDPADIIRDPDTGLAVDGREQLMFLLSTQVMQQLVTLEHTPSEEEVTAALWDRFCEEADISVVSARGPWTVADAATKARARLHELNNGTYDFVSRSDRTILVAGAGKVARPKLVGAVEAQSKLNTILGGFFEDLARGASPRAAVRLTMGTGKTKQTIAELKKYLTDKFQQTIEVYVPRHDLADEWEESLEGINARVIHVYPRTGGKWDEEQNSYPHPIMCQRAEYVRDLEEKGHSIYGNACLSRTSGEQCSFFGNCSYLDQFRQSGNDLGVENTIRIYTHASLFLSRNEFERQAEPDLVIIDEAFMSSAVSNMPSMPVGDVTQHIRLEGLPSLGFDLVECLTKHQGDLSYLRDKDIGAFEFNAVSVEGLNPATPFSAGTTQSRNVRSAKQYKALTKLLEIAAREVEDQGRDSFGQLIHDNRKTRNNNRKNDIVICEHKPIRVPRSTPVLYLDATADPIITEAYLPALQYHQIDVHQLAVVSQVHDRTGSKNFWNSKIGPEQENLSEPTYDARHNDLASLITILNAWVKAGESPLIVGNKDLCEFLREHPKLDTGVAVAHFMSLRGSNAYADRSVVFITGRNQPPIDEIEQQARSVYGNSGNPLSYDDKENLPLDQVEYWLSARSPQSPAAMTVPSFSDPRIKAVQKQIREAETVQAIARLRLVWADYQKRVFLLSNLPVEMPVDHLIEFNDLMPDRLEMELIRTGDLPLTPLGLEKMQDNLGLSKGAAKKLFQRSKASDPKRLLTQLPALVRTATQIATFDAKVKRTSTHQHLFLPKDYSGSPTTSIYTPWSEAEVLAHLTTGWGEGAISNLKLEYLYGPEPEVSGE</sequence>
<dbReference type="Gene3D" id="3.40.50.300">
    <property type="entry name" value="P-loop containing nucleotide triphosphate hydrolases"/>
    <property type="match status" value="1"/>
</dbReference>
<dbReference type="EMBL" id="CP003984">
    <property type="protein sequence ID" value="AII86640.1"/>
    <property type="molecule type" value="Genomic_DNA"/>
</dbReference>
<dbReference type="KEGG" id="ptp:RCA23_c10900"/>
<dbReference type="RefSeq" id="WP_169701344.1">
    <property type="nucleotide sequence ID" value="NZ_CP003984.1"/>
</dbReference>
<evidence type="ECO:0000313" key="2">
    <source>
        <dbReference type="Proteomes" id="UP000028680"/>
    </source>
</evidence>
<accession>A0AAN0RI41</accession>
<dbReference type="SUPFAM" id="SSF52540">
    <property type="entry name" value="P-loop containing nucleoside triphosphate hydrolases"/>
    <property type="match status" value="1"/>
</dbReference>
<proteinExistence type="predicted"/>
<reference evidence="1 2" key="1">
    <citation type="journal article" date="2014" name="ISME J.">
        <title>Adaptation of an abundant Roseobacter RCA organism to pelagic systems revealed by genomic and transcriptomic analyses.</title>
        <authorList>
            <person name="Voget S."/>
            <person name="Wemheuer B."/>
            <person name="Brinkhoff T."/>
            <person name="Vollmers J."/>
            <person name="Dietrich S."/>
            <person name="Giebel H.A."/>
            <person name="Beardsley C."/>
            <person name="Sardemann C."/>
            <person name="Bakenhus I."/>
            <person name="Billerbeck S."/>
            <person name="Daniel R."/>
            <person name="Simon M."/>
        </authorList>
    </citation>
    <scope>NUCLEOTIDE SEQUENCE [LARGE SCALE GENOMIC DNA]</scope>
    <source>
        <strain evidence="1 2">RCA23</strain>
    </source>
</reference>
<gene>
    <name evidence="1" type="ORF">RCA23_c10900</name>
</gene>
<evidence type="ECO:0008006" key="3">
    <source>
        <dbReference type="Google" id="ProtNLM"/>
    </source>
</evidence>